<reference evidence="1" key="1">
    <citation type="journal article" date="2013" name="Environ. Microbiol.">
        <title>Microbiota from the distal guts of lean and obese adolescents exhibit partial functional redundancy besides clear differences in community structure.</title>
        <authorList>
            <person name="Ferrer M."/>
            <person name="Ruiz A."/>
            <person name="Lanza F."/>
            <person name="Haange S.B."/>
            <person name="Oberbach A."/>
            <person name="Till H."/>
            <person name="Bargiela R."/>
            <person name="Campoy C."/>
            <person name="Segura M.T."/>
            <person name="Richter M."/>
            <person name="von Bergen M."/>
            <person name="Seifert J."/>
            <person name="Suarez A."/>
        </authorList>
    </citation>
    <scope>NUCLEOTIDE SEQUENCE</scope>
</reference>
<dbReference type="AlphaFoldDB" id="K1RL80"/>
<protein>
    <submittedName>
        <fullName evidence="1">Uncharacterized protein</fullName>
    </submittedName>
</protein>
<sequence length="57" mass="6914">MESLENDMRKQISKQLKSNARYKRLFGKELICEDLPSFLMDKEERETVECFRSFTTY</sequence>
<evidence type="ECO:0000313" key="1">
    <source>
        <dbReference type="EMBL" id="EKC44319.1"/>
    </source>
</evidence>
<proteinExistence type="predicted"/>
<organism evidence="1">
    <name type="scientific">human gut metagenome</name>
    <dbReference type="NCBI Taxonomy" id="408170"/>
    <lineage>
        <taxon>unclassified sequences</taxon>
        <taxon>metagenomes</taxon>
        <taxon>organismal metagenomes</taxon>
    </lineage>
</organism>
<dbReference type="EMBL" id="AJWY01014237">
    <property type="protein sequence ID" value="EKC44319.1"/>
    <property type="molecule type" value="Genomic_DNA"/>
</dbReference>
<feature type="non-terminal residue" evidence="1">
    <location>
        <position position="57"/>
    </location>
</feature>
<gene>
    <name evidence="1" type="ORF">LEA_20704</name>
</gene>
<name>K1RL80_9ZZZZ</name>
<accession>K1RL80</accession>
<comment type="caution">
    <text evidence="1">The sequence shown here is derived from an EMBL/GenBank/DDBJ whole genome shotgun (WGS) entry which is preliminary data.</text>
</comment>